<evidence type="ECO:0000256" key="2">
    <source>
        <dbReference type="ARBA" id="ARBA00022475"/>
    </source>
</evidence>
<dbReference type="PANTHER" id="PTHR30606:SF10">
    <property type="entry name" value="PHOSPHATIDYLINOSITOL MANNOSIDE ACYLTRANSFERASE"/>
    <property type="match status" value="1"/>
</dbReference>
<sequence length="293" mass="34705">MHKLVFYLASPIIWLFSKLPFRVLYTISDAIYFLFFYLIGYRKKVVLDNLKLVYPEKSESDLKVIQKKFFMHFVDTLIEAIKAITISETSIKKRYKYKNIELIDSLHAQGKSIILVGAHYGNWEWVVGMPLLTNMDCYCSYTKIQNKKFENLIKDSRSKFGMTCLKSSEIIKGIVKNVKEKKQGLYLLISDQSPMLQKNQYWADFLNVKVPIFMGAEMISKKFDFAVVNMNTTRVKRGYYESEFELITDRPKELEEHQITNKYLRITEAHIHKAPEFYLWSHKRFKHKGKERV</sequence>
<proteinExistence type="predicted"/>
<dbReference type="GO" id="GO:0016746">
    <property type="term" value="F:acyltransferase activity"/>
    <property type="evidence" value="ECO:0007669"/>
    <property type="project" value="UniProtKB-KW"/>
</dbReference>
<dbReference type="Proteomes" id="UP000633278">
    <property type="component" value="Unassembled WGS sequence"/>
</dbReference>
<dbReference type="GO" id="GO:0009247">
    <property type="term" value="P:glycolipid biosynthetic process"/>
    <property type="evidence" value="ECO:0007669"/>
    <property type="project" value="UniProtKB-ARBA"/>
</dbReference>
<keyword evidence="5 7" id="KW-0472">Membrane</keyword>
<keyword evidence="9" id="KW-1185">Reference proteome</keyword>
<reference evidence="8" key="2">
    <citation type="submission" date="2020-09" db="EMBL/GenBank/DDBJ databases">
        <authorList>
            <person name="Sun Q."/>
            <person name="Zhou Y."/>
        </authorList>
    </citation>
    <scope>NUCLEOTIDE SEQUENCE</scope>
    <source>
        <strain evidence="8">CGMCC 1.15763</strain>
    </source>
</reference>
<evidence type="ECO:0000256" key="5">
    <source>
        <dbReference type="ARBA" id="ARBA00023136"/>
    </source>
</evidence>
<keyword evidence="3" id="KW-0997">Cell inner membrane</keyword>
<evidence type="ECO:0000256" key="1">
    <source>
        <dbReference type="ARBA" id="ARBA00004533"/>
    </source>
</evidence>
<reference evidence="8" key="1">
    <citation type="journal article" date="2014" name="Int. J. Syst. Evol. Microbiol.">
        <title>Complete genome sequence of Corynebacterium casei LMG S-19264T (=DSM 44701T), isolated from a smear-ripened cheese.</title>
        <authorList>
            <consortium name="US DOE Joint Genome Institute (JGI-PGF)"/>
            <person name="Walter F."/>
            <person name="Albersmeier A."/>
            <person name="Kalinowski J."/>
            <person name="Ruckert C."/>
        </authorList>
    </citation>
    <scope>NUCLEOTIDE SEQUENCE</scope>
    <source>
        <strain evidence="8">CGMCC 1.15763</strain>
    </source>
</reference>
<comment type="subcellular location">
    <subcellularLocation>
        <location evidence="1">Cell inner membrane</location>
    </subcellularLocation>
</comment>
<name>A0A917I260_9FLAO</name>
<evidence type="ECO:0000313" key="9">
    <source>
        <dbReference type="Proteomes" id="UP000633278"/>
    </source>
</evidence>
<keyword evidence="2" id="KW-1003">Cell membrane</keyword>
<evidence type="ECO:0000313" key="8">
    <source>
        <dbReference type="EMBL" id="GGH02855.1"/>
    </source>
</evidence>
<dbReference type="CDD" id="cd07984">
    <property type="entry name" value="LPLAT_LABLAT-like"/>
    <property type="match status" value="1"/>
</dbReference>
<comment type="caution">
    <text evidence="8">The sequence shown here is derived from an EMBL/GenBank/DDBJ whole genome shotgun (WGS) entry which is preliminary data.</text>
</comment>
<evidence type="ECO:0000256" key="3">
    <source>
        <dbReference type="ARBA" id="ARBA00022519"/>
    </source>
</evidence>
<dbReference type="InterPro" id="IPR004960">
    <property type="entry name" value="LipA_acyltrans"/>
</dbReference>
<dbReference type="PIRSF" id="PIRSF026649">
    <property type="entry name" value="MsbB"/>
    <property type="match status" value="1"/>
</dbReference>
<dbReference type="Pfam" id="PF03279">
    <property type="entry name" value="Lip_A_acyltrans"/>
    <property type="match status" value="1"/>
</dbReference>
<dbReference type="AlphaFoldDB" id="A0A917I260"/>
<keyword evidence="7" id="KW-0812">Transmembrane</keyword>
<dbReference type="PANTHER" id="PTHR30606">
    <property type="entry name" value="LIPID A BIOSYNTHESIS LAUROYL ACYLTRANSFERASE"/>
    <property type="match status" value="1"/>
</dbReference>
<evidence type="ECO:0000256" key="7">
    <source>
        <dbReference type="SAM" id="Phobius"/>
    </source>
</evidence>
<dbReference type="EMBL" id="BMJW01000003">
    <property type="protein sequence ID" value="GGH02855.1"/>
    <property type="molecule type" value="Genomic_DNA"/>
</dbReference>
<keyword evidence="7" id="KW-1133">Transmembrane helix</keyword>
<organism evidence="8 9">
    <name type="scientific">Polaribacter pacificus</name>
    <dbReference type="NCBI Taxonomy" id="1775173"/>
    <lineage>
        <taxon>Bacteria</taxon>
        <taxon>Pseudomonadati</taxon>
        <taxon>Bacteroidota</taxon>
        <taxon>Flavobacteriia</taxon>
        <taxon>Flavobacteriales</taxon>
        <taxon>Flavobacteriaceae</taxon>
    </lineage>
</organism>
<protein>
    <submittedName>
        <fullName evidence="8">Lipid A biosynthesis protein</fullName>
    </submittedName>
</protein>
<dbReference type="RefSeq" id="WP_188599415.1">
    <property type="nucleotide sequence ID" value="NZ_BMJW01000003.1"/>
</dbReference>
<evidence type="ECO:0000256" key="4">
    <source>
        <dbReference type="ARBA" id="ARBA00022679"/>
    </source>
</evidence>
<gene>
    <name evidence="8" type="ORF">GCM10011416_22130</name>
</gene>
<keyword evidence="6" id="KW-0012">Acyltransferase</keyword>
<dbReference type="GO" id="GO:0005886">
    <property type="term" value="C:plasma membrane"/>
    <property type="evidence" value="ECO:0007669"/>
    <property type="project" value="UniProtKB-SubCell"/>
</dbReference>
<keyword evidence="4" id="KW-0808">Transferase</keyword>
<accession>A0A917I260</accession>
<evidence type="ECO:0000256" key="6">
    <source>
        <dbReference type="ARBA" id="ARBA00023315"/>
    </source>
</evidence>
<feature type="transmembrane region" description="Helical" evidence="7">
    <location>
        <begin position="23"/>
        <end position="41"/>
    </location>
</feature>